<evidence type="ECO:0000256" key="2">
    <source>
        <dbReference type="ARBA" id="ARBA00049666"/>
    </source>
</evidence>
<dbReference type="Gene3D" id="3.40.50.300">
    <property type="entry name" value="P-loop containing nucleotide triphosphate hydrolases"/>
    <property type="match status" value="1"/>
</dbReference>
<keyword evidence="1 3" id="KW-0175">Coiled coil</keyword>
<evidence type="ECO:0000313" key="5">
    <source>
        <dbReference type="Proteomes" id="UP000642919"/>
    </source>
</evidence>
<organism evidence="4 5">
    <name type="scientific">Halobacterium salinarum</name>
    <name type="common">Halobacterium halobium</name>
    <dbReference type="NCBI Taxonomy" id="2242"/>
    <lineage>
        <taxon>Archaea</taxon>
        <taxon>Methanobacteriati</taxon>
        <taxon>Methanobacteriota</taxon>
        <taxon>Stenosarchaea group</taxon>
        <taxon>Halobacteria</taxon>
        <taxon>Halobacteriales</taxon>
        <taxon>Halobacteriaceae</taxon>
        <taxon>Halobacterium</taxon>
    </lineage>
</organism>
<dbReference type="GO" id="GO:0004527">
    <property type="term" value="F:exonuclease activity"/>
    <property type="evidence" value="ECO:0007669"/>
    <property type="project" value="UniProtKB-KW"/>
</dbReference>
<dbReference type="SUPFAM" id="SSF57997">
    <property type="entry name" value="Tropomyosin"/>
    <property type="match status" value="1"/>
</dbReference>
<keyword evidence="4" id="KW-0378">Hydrolase</keyword>
<feature type="coiled-coil region" evidence="3">
    <location>
        <begin position="84"/>
        <end position="190"/>
    </location>
</feature>
<dbReference type="PANTHER" id="PTHR32114">
    <property type="entry name" value="ABC TRANSPORTER ABCH.3"/>
    <property type="match status" value="1"/>
</dbReference>
<evidence type="ECO:0000256" key="1">
    <source>
        <dbReference type="ARBA" id="ARBA00023054"/>
    </source>
</evidence>
<proteinExistence type="inferred from homology"/>
<keyword evidence="4" id="KW-0269">Exonuclease</keyword>
<comment type="caution">
    <text evidence="4">The sequence shown here is derived from an EMBL/GenBank/DDBJ whole genome shotgun (WGS) entry which is preliminary data.</text>
</comment>
<dbReference type="InterPro" id="IPR027417">
    <property type="entry name" value="P-loop_NTPase"/>
</dbReference>
<evidence type="ECO:0000313" key="4">
    <source>
        <dbReference type="EMBL" id="MBB6090538.1"/>
    </source>
</evidence>
<dbReference type="PANTHER" id="PTHR32114:SF2">
    <property type="entry name" value="ABC TRANSPORTER ABCH.3"/>
    <property type="match status" value="1"/>
</dbReference>
<evidence type="ECO:0000256" key="3">
    <source>
        <dbReference type="SAM" id="Coils"/>
    </source>
</evidence>
<reference evidence="4" key="1">
    <citation type="submission" date="2020-08" db="EMBL/GenBank/DDBJ databases">
        <title>Genomic Encyclopedia of Type Strains, Phase IV (KMG-IV): sequencing the most valuable type-strain genomes for metagenomic binning, comparative biology and taxonomic classification.</title>
        <authorList>
            <person name="Goeker M."/>
        </authorList>
    </citation>
    <scope>NUCLEOTIDE SEQUENCE</scope>
    <source>
        <strain evidence="4">DSM 669</strain>
    </source>
</reference>
<dbReference type="Gene3D" id="1.20.58.60">
    <property type="match status" value="1"/>
</dbReference>
<feature type="coiled-coil region" evidence="3">
    <location>
        <begin position="265"/>
        <end position="428"/>
    </location>
</feature>
<comment type="similarity">
    <text evidence="2">Belongs to the Sph1/Sph2 family.</text>
</comment>
<dbReference type="EMBL" id="JACHGX010000006">
    <property type="protein sequence ID" value="MBB6090538.1"/>
    <property type="molecule type" value="Genomic_DNA"/>
</dbReference>
<accession>A0A841HDY0</accession>
<protein>
    <submittedName>
        <fullName evidence="4">DNA repair exonuclease SbcCD ATPase subunit</fullName>
    </submittedName>
</protein>
<name>A0A841HDY0_HALSI</name>
<dbReference type="AlphaFoldDB" id="A0A841HDY0"/>
<dbReference type="NCBIfam" id="NF045487">
    <property type="entry name" value="ASRP"/>
    <property type="match status" value="1"/>
</dbReference>
<dbReference type="Proteomes" id="UP000642919">
    <property type="component" value="Unassembled WGS sequence"/>
</dbReference>
<keyword evidence="4" id="KW-0540">Nuclease</keyword>
<gene>
    <name evidence="4" type="ORF">HNR49_001922</name>
</gene>
<sequence>MENEDDGKVTLETDEETYTVSLTRATDSDEPAISRSGTPYLTRDQDQIAARLFAVLGEDNPIRAAVREENQERLTELLKKPLETENIDLRIEALQREIKELEDEVAAAEAASADLPAAQQKVTRLQGELRDLNETRDELERKVDEETDQRALRDELTAKQSDLEREEARLERLENQVDRRKAQLDDKEAALESLDIPDSPTAEADIAEKQTRIDELAVKIDLLDDLHRSTKAIIDEGEIDLITDVERTLSGDTFSCFVCGAETTAEAVTERLNEISDRQESLREQRATLTEEVTQMQQRTREIESKRQQKAELEDEIKRLRVDIQEDQHEVRSIEATIEELQAEIEQREAEYEAAEKAGESHSAELKTIQQKIGSTETKLDRAQAELERIEAELQKRNDRQEQLETKRDELETLRQRRKQKYNELVNQFDAAMADIIGRFAPGFDGAYLDQKTDANDTVGFEINLARDGHTTDLDTLSEGERELVGIVTALAGYRTFSVGDRVPCILLDGIGQLAAEHIRHMIEYLENTAEILVTTAYPEAGSFDGETVSPEHWDVISHETAQSRDHPQITN</sequence>